<gene>
    <name evidence="2" type="primary">ARG7</name>
    <name evidence="2" type="ORF">SK128_003999</name>
</gene>
<dbReference type="InterPro" id="IPR009049">
    <property type="entry name" value="Argininosuccinate_lyase"/>
</dbReference>
<dbReference type="PANTHER" id="PTHR43814">
    <property type="entry name" value="ARGININOSUCCINATE LYASE"/>
    <property type="match status" value="1"/>
</dbReference>
<dbReference type="GO" id="GO:0004056">
    <property type="term" value="F:argininosuccinate lyase activity"/>
    <property type="evidence" value="ECO:0007669"/>
    <property type="project" value="UniProtKB-EC"/>
</dbReference>
<dbReference type="Pfam" id="PF00206">
    <property type="entry name" value="Lyase_1"/>
    <property type="match status" value="1"/>
</dbReference>
<dbReference type="Gene3D" id="1.10.275.10">
    <property type="entry name" value="Fumarase/aspartase (N-terminal domain)"/>
    <property type="match status" value="1"/>
</dbReference>
<evidence type="ECO:0000313" key="2">
    <source>
        <dbReference type="EMBL" id="KAK7080274.1"/>
    </source>
</evidence>
<protein>
    <submittedName>
        <fullName evidence="2">Glutamate N-acetyltransferase</fullName>
        <ecNumber evidence="2">4.3.2.1</ecNumber>
    </submittedName>
</protein>
<evidence type="ECO:0000313" key="3">
    <source>
        <dbReference type="Proteomes" id="UP001381693"/>
    </source>
</evidence>
<dbReference type="AlphaFoldDB" id="A0AAN9AAB4"/>
<dbReference type="EC" id="4.3.2.1" evidence="2"/>
<accession>A0AAN9AAB4</accession>
<organism evidence="2 3">
    <name type="scientific">Halocaridina rubra</name>
    <name type="common">Hawaiian red shrimp</name>
    <dbReference type="NCBI Taxonomy" id="373956"/>
    <lineage>
        <taxon>Eukaryota</taxon>
        <taxon>Metazoa</taxon>
        <taxon>Ecdysozoa</taxon>
        <taxon>Arthropoda</taxon>
        <taxon>Crustacea</taxon>
        <taxon>Multicrustacea</taxon>
        <taxon>Malacostraca</taxon>
        <taxon>Eumalacostraca</taxon>
        <taxon>Eucarida</taxon>
        <taxon>Decapoda</taxon>
        <taxon>Pleocyemata</taxon>
        <taxon>Caridea</taxon>
        <taxon>Atyoidea</taxon>
        <taxon>Atyidae</taxon>
        <taxon>Halocaridina</taxon>
    </lineage>
</organism>
<evidence type="ECO:0000259" key="1">
    <source>
        <dbReference type="Pfam" id="PF00206"/>
    </source>
</evidence>
<feature type="domain" description="Fumarate lyase N-terminal" evidence="1">
    <location>
        <begin position="15"/>
        <end position="146"/>
    </location>
</feature>
<dbReference type="SUPFAM" id="SSF48557">
    <property type="entry name" value="L-aspartase-like"/>
    <property type="match status" value="1"/>
</dbReference>
<dbReference type="Gene3D" id="1.20.200.10">
    <property type="entry name" value="Fumarase/aspartase (Central domain)"/>
    <property type="match status" value="1"/>
</dbReference>
<dbReference type="InterPro" id="IPR024083">
    <property type="entry name" value="Fumarase/histidase_N"/>
</dbReference>
<dbReference type="FunFam" id="1.10.275.10:FF:000002">
    <property type="entry name" value="Argininosuccinate lyase"/>
    <property type="match status" value="1"/>
</dbReference>
<dbReference type="Proteomes" id="UP001381693">
    <property type="component" value="Unassembled WGS sequence"/>
</dbReference>
<comment type="caution">
    <text evidence="2">The sequence shown here is derived from an EMBL/GenBank/DDBJ whole genome shotgun (WGS) entry which is preliminary data.</text>
</comment>
<dbReference type="InterPro" id="IPR008948">
    <property type="entry name" value="L-Aspartase-like"/>
</dbReference>
<reference evidence="2 3" key="1">
    <citation type="submission" date="2023-11" db="EMBL/GenBank/DDBJ databases">
        <title>Halocaridina rubra genome assembly.</title>
        <authorList>
            <person name="Smith C."/>
        </authorList>
    </citation>
    <scope>NUCLEOTIDE SEQUENCE [LARGE SCALE GENOMIC DNA]</scope>
    <source>
        <strain evidence="2">EP-1</strain>
        <tissue evidence="2">Whole</tissue>
    </source>
</reference>
<proteinExistence type="predicted"/>
<sequence>MTEFSGSKRVKLWGGRFIGSTDPVMEEFNASISYDKAMWKEDIQGSSAYAAALRKANLLTEQECLKLTENLQKIHDEWNSGTFSIKSGDEDIHTANERRLKELAGEVGGKVHTGRSRNDQVAVDMRMWLRGHVEQLSSYICNLVKVCLYCIVDRGYLSLFYVVLLRYFLWYSPGDVEQTSILIFPAYHKRPLKGISLDGRIPYSFVCMIYETT</sequence>
<dbReference type="InterPro" id="IPR022761">
    <property type="entry name" value="Fumarate_lyase_N"/>
</dbReference>
<dbReference type="GO" id="GO:0005829">
    <property type="term" value="C:cytosol"/>
    <property type="evidence" value="ECO:0007669"/>
    <property type="project" value="TreeGrafter"/>
</dbReference>
<dbReference type="GO" id="GO:0042450">
    <property type="term" value="P:L-arginine biosynthetic process via ornithine"/>
    <property type="evidence" value="ECO:0007669"/>
    <property type="project" value="InterPro"/>
</dbReference>
<dbReference type="EMBL" id="JAXCGZ010006012">
    <property type="protein sequence ID" value="KAK7080274.1"/>
    <property type="molecule type" value="Genomic_DNA"/>
</dbReference>
<dbReference type="PANTHER" id="PTHR43814:SF1">
    <property type="entry name" value="ARGININOSUCCINATE LYASE"/>
    <property type="match status" value="1"/>
</dbReference>
<keyword evidence="2" id="KW-0456">Lyase</keyword>
<name>A0AAN9AAB4_HALRR</name>
<keyword evidence="3" id="KW-1185">Reference proteome</keyword>